<evidence type="ECO:0000256" key="3">
    <source>
        <dbReference type="ARBA" id="ARBA00022475"/>
    </source>
</evidence>
<keyword evidence="7" id="KW-0067">ATP-binding</keyword>
<feature type="region of interest" description="Disordered" evidence="10">
    <location>
        <begin position="507"/>
        <end position="527"/>
    </location>
</feature>
<comment type="subcellular location">
    <subcellularLocation>
        <location evidence="1">Cell membrane</location>
        <topology evidence="1">Single-pass membrane protein</topology>
    </subcellularLocation>
</comment>
<organism evidence="11 12">
    <name type="scientific">Streptantibioticus ferralitis</name>
    <dbReference type="NCBI Taxonomy" id="236510"/>
    <lineage>
        <taxon>Bacteria</taxon>
        <taxon>Bacillati</taxon>
        <taxon>Actinomycetota</taxon>
        <taxon>Actinomycetes</taxon>
        <taxon>Kitasatosporales</taxon>
        <taxon>Streptomycetaceae</taxon>
        <taxon>Streptantibioticus</taxon>
    </lineage>
</organism>
<feature type="region of interest" description="Disordered" evidence="10">
    <location>
        <begin position="355"/>
        <end position="384"/>
    </location>
</feature>
<dbReference type="RefSeq" id="WP_275821679.1">
    <property type="nucleotide sequence ID" value="NZ_BAAANM010000039.1"/>
</dbReference>
<evidence type="ECO:0000256" key="7">
    <source>
        <dbReference type="ARBA" id="ARBA00022840"/>
    </source>
</evidence>
<name>A0ABT5ZAI2_9ACTN</name>
<evidence type="ECO:0000256" key="1">
    <source>
        <dbReference type="ARBA" id="ARBA00004162"/>
    </source>
</evidence>
<evidence type="ECO:0000256" key="10">
    <source>
        <dbReference type="SAM" id="MobiDB-lite"/>
    </source>
</evidence>
<evidence type="ECO:0000256" key="4">
    <source>
        <dbReference type="ARBA" id="ARBA00022692"/>
    </source>
</evidence>
<dbReference type="Gene3D" id="3.30.2390.20">
    <property type="entry name" value="Type VII secretion system EccB, repeat 1 domain"/>
    <property type="match status" value="1"/>
</dbReference>
<accession>A0ABT5ZAI2</accession>
<keyword evidence="8" id="KW-1133">Transmembrane helix</keyword>
<dbReference type="EMBL" id="JARHTQ010000039">
    <property type="protein sequence ID" value="MDF2260743.1"/>
    <property type="molecule type" value="Genomic_DNA"/>
</dbReference>
<feature type="compositionally biased region" description="Polar residues" evidence="10">
    <location>
        <begin position="367"/>
        <end position="378"/>
    </location>
</feature>
<evidence type="ECO:0000256" key="6">
    <source>
        <dbReference type="ARBA" id="ARBA00022801"/>
    </source>
</evidence>
<reference evidence="11 12" key="1">
    <citation type="submission" date="2023-03" db="EMBL/GenBank/DDBJ databases">
        <title>Draft genome sequence of type strain Streptomyces ferralitis JCM 14344.</title>
        <authorList>
            <person name="Klaysubun C."/>
            <person name="Duangmal K."/>
        </authorList>
    </citation>
    <scope>NUCLEOTIDE SEQUENCE [LARGE SCALE GENOMIC DNA]</scope>
    <source>
        <strain evidence="11 12">JCM 14344</strain>
    </source>
</reference>
<comment type="caution">
    <text evidence="11">The sequence shown here is derived from an EMBL/GenBank/DDBJ whole genome shotgun (WGS) entry which is preliminary data.</text>
</comment>
<evidence type="ECO:0000313" key="12">
    <source>
        <dbReference type="Proteomes" id="UP001220022"/>
    </source>
</evidence>
<evidence type="ECO:0000256" key="9">
    <source>
        <dbReference type="ARBA" id="ARBA00023136"/>
    </source>
</evidence>
<evidence type="ECO:0000256" key="2">
    <source>
        <dbReference type="ARBA" id="ARBA00008149"/>
    </source>
</evidence>
<keyword evidence="3" id="KW-1003">Cell membrane</keyword>
<feature type="region of interest" description="Disordered" evidence="10">
    <location>
        <begin position="449"/>
        <end position="492"/>
    </location>
</feature>
<dbReference type="InterPro" id="IPR007795">
    <property type="entry name" value="T7SS_EccB"/>
</dbReference>
<keyword evidence="6" id="KW-0378">Hydrolase</keyword>
<feature type="compositionally biased region" description="Polar residues" evidence="10">
    <location>
        <begin position="449"/>
        <end position="459"/>
    </location>
</feature>
<keyword evidence="12" id="KW-1185">Reference proteome</keyword>
<keyword evidence="9" id="KW-0472">Membrane</keyword>
<dbReference type="Pfam" id="PF05108">
    <property type="entry name" value="T7SS_ESX1_EccB"/>
    <property type="match status" value="1"/>
</dbReference>
<evidence type="ECO:0000256" key="5">
    <source>
        <dbReference type="ARBA" id="ARBA00022741"/>
    </source>
</evidence>
<evidence type="ECO:0000256" key="8">
    <source>
        <dbReference type="ARBA" id="ARBA00022989"/>
    </source>
</evidence>
<dbReference type="PANTHER" id="PTHR40765">
    <property type="entry name" value="ESX-2 SECRETION SYSTEM ATPASE ECCB2"/>
    <property type="match status" value="1"/>
</dbReference>
<dbReference type="Gene3D" id="2.40.50.910">
    <property type="entry name" value="Type VII secretion system EccB, repeat 3 domain"/>
    <property type="match status" value="1"/>
</dbReference>
<evidence type="ECO:0000313" key="11">
    <source>
        <dbReference type="EMBL" id="MDF2260743.1"/>
    </source>
</evidence>
<dbReference type="Proteomes" id="UP001220022">
    <property type="component" value="Unassembled WGS sequence"/>
</dbReference>
<proteinExistence type="inferred from homology"/>
<dbReference type="InterPro" id="IPR044857">
    <property type="entry name" value="T7SS_EccB_R1"/>
</dbReference>
<feature type="compositionally biased region" description="Polar residues" evidence="10">
    <location>
        <begin position="516"/>
        <end position="527"/>
    </location>
</feature>
<dbReference type="NCBIfam" id="TIGR03919">
    <property type="entry name" value="T7SS_EccB"/>
    <property type="match status" value="1"/>
</dbReference>
<comment type="similarity">
    <text evidence="2">Belongs to the EccB family.</text>
</comment>
<feature type="compositionally biased region" description="Low complexity" evidence="10">
    <location>
        <begin position="462"/>
        <end position="489"/>
    </location>
</feature>
<dbReference type="PANTHER" id="PTHR40765:SF2">
    <property type="entry name" value="ESX-2 SECRETION SYSTEM ATPASE ECCB2"/>
    <property type="match status" value="1"/>
</dbReference>
<keyword evidence="5" id="KW-0547">Nucleotide-binding</keyword>
<gene>
    <name evidence="11" type="primary">eccB</name>
    <name evidence="11" type="ORF">P2L57_35030</name>
</gene>
<keyword evidence="4" id="KW-0812">Transmembrane</keyword>
<sequence>MASRRDELNAYTFARKRTLAAFLQPSPAGSEEGAPRPLRALAPSLVVAALLLAGFGAWGLIKPGAPQGWDDPGAKVLVGSDSTTRYVVLKTDGKAELHPVLNLASAKLLLDPQKFGVLKIQESVLDNGKLPHGPTLGIPYAPDRLPSSADAGTAKLWAVCERPGQGTGDVQKAAFVLAGRDASKVDGAGRLSGDQGLFVQGPDGVQYLVDPDGTKYPIGNANWKSAGRTGQDAQKLLVRILFGGDKTPQLVTDDWLATFNPGRPVEFPQADGLGGAANVPGLNPQLNKVGMVLIAPSGTGSQKYVVLANKVARVSDLVAKLLLNMPGVTSMYPGSDHVPAPQQVAAQDFTPDDTPFYADRGWPQQPPQQVNDGSSAASCSVYRGSVNGNNQPQVSVWTGRHFPATVVDGGTSAYVTPGSGLLYRQTVGGSTDTGSVFLVTDTGLRYAVQSNNDSNSHKSNIGADPSASADPQSSGQSSDQSQQQAAQAQVRLGYGQVQPVPVPQAWSAFLPAGPTLDTNDAAQPQGS</sequence>
<dbReference type="InterPro" id="IPR042485">
    <property type="entry name" value="T7SS_EccB_R3"/>
</dbReference>
<protein>
    <submittedName>
        <fullName evidence="11">Type VII secretion protein EccB</fullName>
    </submittedName>
</protein>